<accession>A0ABY2S9N6</accession>
<dbReference type="EMBL" id="SWMS01000004">
    <property type="protein sequence ID" value="TKG72029.1"/>
    <property type="molecule type" value="Genomic_DNA"/>
</dbReference>
<name>A0ABY2S9N6_9PSEU</name>
<evidence type="ECO:0000313" key="2">
    <source>
        <dbReference type="Proteomes" id="UP000309992"/>
    </source>
</evidence>
<protein>
    <submittedName>
        <fullName evidence="1">Uncharacterized protein</fullName>
    </submittedName>
</protein>
<dbReference type="Proteomes" id="UP000309992">
    <property type="component" value="Unassembled WGS sequence"/>
</dbReference>
<comment type="caution">
    <text evidence="1">The sequence shown here is derived from an EMBL/GenBank/DDBJ whole genome shotgun (WGS) entry which is preliminary data.</text>
</comment>
<sequence>MLVATVLGATPASAATFTVNYPVTGESVVAKTGSTLELGPGTLSTTVTTRTGGADLTGTLQLPPSQASFSMAGFIPVRATVTIIPTTPVTGTLVQGVVNAHAEAYIQLSNIWVAGVFYTPVGKECRTEQPVSIDMVSENNFTVFNGGTVSGTYTIPDFDNCTIFSWLLSSLVSGPDNTISLDLGRPVTQT</sequence>
<reference evidence="1 2" key="1">
    <citation type="journal article" date="2015" name="Antonie Van Leeuwenhoek">
        <title>Prauserella endophytica sp. nov., an endophytic actinobacterium isolated from Tamarix taklamakanensis.</title>
        <authorList>
            <person name="Liu J.M."/>
            <person name="Habden X."/>
            <person name="Guo L."/>
            <person name="Tuo L."/>
            <person name="Jiang Z.K."/>
            <person name="Liu S.W."/>
            <person name="Liu X.F."/>
            <person name="Chen L."/>
            <person name="Li R.F."/>
            <person name="Zhang Y.Q."/>
            <person name="Sun C.H."/>
        </authorList>
    </citation>
    <scope>NUCLEOTIDE SEQUENCE [LARGE SCALE GENOMIC DNA]</scope>
    <source>
        <strain evidence="1 2">CGMCC 4.7182</strain>
    </source>
</reference>
<keyword evidence="2" id="KW-1185">Reference proteome</keyword>
<proteinExistence type="predicted"/>
<evidence type="ECO:0000313" key="1">
    <source>
        <dbReference type="EMBL" id="TKG72029.1"/>
    </source>
</evidence>
<gene>
    <name evidence="1" type="ORF">FCN18_10935</name>
</gene>
<organism evidence="1 2">
    <name type="scientific">Prauserella endophytica</name>
    <dbReference type="NCBI Taxonomy" id="1592324"/>
    <lineage>
        <taxon>Bacteria</taxon>
        <taxon>Bacillati</taxon>
        <taxon>Actinomycetota</taxon>
        <taxon>Actinomycetes</taxon>
        <taxon>Pseudonocardiales</taxon>
        <taxon>Pseudonocardiaceae</taxon>
        <taxon>Prauserella</taxon>
        <taxon>Prauserella coralliicola group</taxon>
    </lineage>
</organism>